<proteinExistence type="predicted"/>
<dbReference type="Proteomes" id="UP001468095">
    <property type="component" value="Unassembled WGS sequence"/>
</dbReference>
<dbReference type="EMBL" id="JBCGBG010000010">
    <property type="protein sequence ID" value="MEL7698357.1"/>
    <property type="molecule type" value="Genomic_DNA"/>
</dbReference>
<gene>
    <name evidence="1" type="ORF">AABB92_22210</name>
</gene>
<dbReference type="SUPFAM" id="SSF50494">
    <property type="entry name" value="Trypsin-like serine proteases"/>
    <property type="match status" value="1"/>
</dbReference>
<protein>
    <recommendedName>
        <fullName evidence="3">Serine protease</fullName>
    </recommendedName>
</protein>
<reference evidence="1 2" key="1">
    <citation type="submission" date="2024-04" db="EMBL/GenBank/DDBJ databases">
        <authorList>
            <person name="Suleimanova A.D."/>
            <person name="Pudova D.S."/>
            <person name="Shagimardanova E.I."/>
            <person name="Sharipova M.R."/>
        </authorList>
    </citation>
    <scope>NUCLEOTIDE SEQUENCE [LARGE SCALE GENOMIC DNA]</scope>
    <source>
        <strain evidence="1 2">3.1</strain>
    </source>
</reference>
<name>A0ABU9MR37_9GAMM</name>
<evidence type="ECO:0000313" key="1">
    <source>
        <dbReference type="EMBL" id="MEL7698357.1"/>
    </source>
</evidence>
<accession>A0ABU9MR37</accession>
<sequence>MDIFWLGAIHGMVNVNKPAPLPDSVVTEMYDFVDKYVAPINFFPRGDPRNPPGDQWGTGWLVEGPNGPILATCEHVAIKQSQGQLGYSCHGSECGISVGSQFSLHPFPLDFANADISKTFRRLEHKGECTTINHYAVSHCPVKDEYLYAYGFPGEDALAGFGQHEVKGMGVFLREVEFDPANFPQIPVPVKGTHICCAWNTELATPLVGTTGSLSLPNGMSGSPLWNTRYIEVTQAGGVWTPSEARITGIVWGHSAKTSHLFATPINSFLHLFF</sequence>
<keyword evidence="2" id="KW-1185">Reference proteome</keyword>
<evidence type="ECO:0000313" key="2">
    <source>
        <dbReference type="Proteomes" id="UP001468095"/>
    </source>
</evidence>
<evidence type="ECO:0008006" key="3">
    <source>
        <dbReference type="Google" id="ProtNLM"/>
    </source>
</evidence>
<dbReference type="InterPro" id="IPR009003">
    <property type="entry name" value="Peptidase_S1_PA"/>
</dbReference>
<organism evidence="1 2">
    <name type="scientific">Pantoea brenneri</name>
    <dbReference type="NCBI Taxonomy" id="472694"/>
    <lineage>
        <taxon>Bacteria</taxon>
        <taxon>Pseudomonadati</taxon>
        <taxon>Pseudomonadota</taxon>
        <taxon>Gammaproteobacteria</taxon>
        <taxon>Enterobacterales</taxon>
        <taxon>Erwiniaceae</taxon>
        <taxon>Pantoea</taxon>
    </lineage>
</organism>
<dbReference type="RefSeq" id="WP_152610014.1">
    <property type="nucleotide sequence ID" value="NZ_JBCGBG010000010.1"/>
</dbReference>
<comment type="caution">
    <text evidence="1">The sequence shown here is derived from an EMBL/GenBank/DDBJ whole genome shotgun (WGS) entry which is preliminary data.</text>
</comment>